<sequence length="235" mass="25751">MARERKEDGQRTKEGESRWEDGIDSGTAGKNNPKRRRWEIAECAQFNGLAEFESSLFLPLIVCSGSYFVIWCNSTGASLSPAVLPITTQHQCMNSATGTMSCALSSTRGHCRNDMASRDGGRVGVLLLCLYTSVCGRGRVGRRVRGQRVVSCCVGERDEKRLRASSAAMKKGGEMWGRTDNAFCLSTIRPLRVPPQLFLVSISHFSIQRILACLSILLPPSLSSNSRPQNSTSES</sequence>
<feature type="region of interest" description="Disordered" evidence="1">
    <location>
        <begin position="1"/>
        <end position="31"/>
    </location>
</feature>
<gene>
    <name evidence="2" type="ORF">BLNAU_7506</name>
</gene>
<feature type="compositionally biased region" description="Basic and acidic residues" evidence="1">
    <location>
        <begin position="1"/>
        <end position="21"/>
    </location>
</feature>
<evidence type="ECO:0000256" key="1">
    <source>
        <dbReference type="SAM" id="MobiDB-lite"/>
    </source>
</evidence>
<comment type="caution">
    <text evidence="2">The sequence shown here is derived from an EMBL/GenBank/DDBJ whole genome shotgun (WGS) entry which is preliminary data.</text>
</comment>
<protein>
    <submittedName>
        <fullName evidence="2">Uncharacterized protein</fullName>
    </submittedName>
</protein>
<dbReference type="EMBL" id="JARBJD010000045">
    <property type="protein sequence ID" value="KAK2957607.1"/>
    <property type="molecule type" value="Genomic_DNA"/>
</dbReference>
<reference evidence="2 3" key="1">
    <citation type="journal article" date="2022" name="bioRxiv">
        <title>Genomics of Preaxostyla Flagellates Illuminates Evolutionary Transitions and the Path Towards Mitochondrial Loss.</title>
        <authorList>
            <person name="Novak L.V.F."/>
            <person name="Treitli S.C."/>
            <person name="Pyrih J."/>
            <person name="Halakuc P."/>
            <person name="Pipaliya S.V."/>
            <person name="Vacek V."/>
            <person name="Brzon O."/>
            <person name="Soukal P."/>
            <person name="Eme L."/>
            <person name="Dacks J.B."/>
            <person name="Karnkowska A."/>
            <person name="Elias M."/>
            <person name="Hampl V."/>
        </authorList>
    </citation>
    <scope>NUCLEOTIDE SEQUENCE [LARGE SCALE GENOMIC DNA]</scope>
    <source>
        <strain evidence="2">NAU3</strain>
        <tissue evidence="2">Gut</tissue>
    </source>
</reference>
<keyword evidence="3" id="KW-1185">Reference proteome</keyword>
<evidence type="ECO:0000313" key="3">
    <source>
        <dbReference type="Proteomes" id="UP001281761"/>
    </source>
</evidence>
<proteinExistence type="predicted"/>
<evidence type="ECO:0000313" key="2">
    <source>
        <dbReference type="EMBL" id="KAK2957607.1"/>
    </source>
</evidence>
<dbReference type="Proteomes" id="UP001281761">
    <property type="component" value="Unassembled WGS sequence"/>
</dbReference>
<organism evidence="2 3">
    <name type="scientific">Blattamonas nauphoetae</name>
    <dbReference type="NCBI Taxonomy" id="2049346"/>
    <lineage>
        <taxon>Eukaryota</taxon>
        <taxon>Metamonada</taxon>
        <taxon>Preaxostyla</taxon>
        <taxon>Oxymonadida</taxon>
        <taxon>Blattamonas</taxon>
    </lineage>
</organism>
<name>A0ABQ9Y1I9_9EUKA</name>
<accession>A0ABQ9Y1I9</accession>